<dbReference type="InterPro" id="IPR029056">
    <property type="entry name" value="Ribokinase-like"/>
</dbReference>
<dbReference type="InterPro" id="IPR011611">
    <property type="entry name" value="PfkB_dom"/>
</dbReference>
<evidence type="ECO:0000256" key="5">
    <source>
        <dbReference type="ARBA" id="ARBA00022840"/>
    </source>
</evidence>
<reference evidence="7 8" key="1">
    <citation type="submission" date="2017-10" db="EMBL/GenBank/DDBJ databases">
        <title>Sequencing the genomes of 1000 actinobacteria strains.</title>
        <authorList>
            <person name="Klenk H.-P."/>
        </authorList>
    </citation>
    <scope>NUCLEOTIDE SEQUENCE [LARGE SCALE GENOMIC DNA]</scope>
    <source>
        <strain evidence="7 8">DSM 46092</strain>
    </source>
</reference>
<sequence>MKGPFTDSAAVKGPFTDPKPVWQRRLSLPATGLGQRCRGLGLCGREGSLHGPETGAGPWTGFVIGPSTRLAAVIVVGGEALVDLVPGEPLDSTVDGGLRALLPRLGGGPYNVALAAGRLGVPASFLSRVSTDRFGSALVDRLTASGVDISLLQRGDEPTTLAVVALDERGSAHYTFYVERTADRLVADPGPLPAETTALSLGTLGMVLEPGASAYEAMLRRESARGTLTVLDPNIREALIADPAAYRARFASWLPDVRLLKISDDDAAWLAEGADPITAARGWVESGVDAVVLTRGADGLSVITAAGELAHVASRTVAVVDTIGAGDTVQGALLAWLHQREVTKPAALEAGDWREALAYAAKAASITVSRSGAEPPTAEDMAVTV</sequence>
<evidence type="ECO:0000256" key="3">
    <source>
        <dbReference type="ARBA" id="ARBA00022741"/>
    </source>
</evidence>
<keyword evidence="3" id="KW-0547">Nucleotide-binding</keyword>
<keyword evidence="4 7" id="KW-0418">Kinase</keyword>
<gene>
    <name evidence="7" type="ORF">ATK36_4178</name>
</gene>
<dbReference type="Gene3D" id="3.40.1190.20">
    <property type="match status" value="1"/>
</dbReference>
<evidence type="ECO:0000259" key="6">
    <source>
        <dbReference type="Pfam" id="PF00294"/>
    </source>
</evidence>
<evidence type="ECO:0000256" key="1">
    <source>
        <dbReference type="ARBA" id="ARBA00010688"/>
    </source>
</evidence>
<dbReference type="EMBL" id="PDJK01000002">
    <property type="protein sequence ID" value="PFG49057.1"/>
    <property type="molecule type" value="Genomic_DNA"/>
</dbReference>
<dbReference type="SUPFAM" id="SSF53613">
    <property type="entry name" value="Ribokinase-like"/>
    <property type="match status" value="1"/>
</dbReference>
<dbReference type="CDD" id="cd01167">
    <property type="entry name" value="bac_FRK"/>
    <property type="match status" value="1"/>
</dbReference>
<proteinExistence type="inferred from homology"/>
<name>A0A2A9FCA0_9PSEU</name>
<keyword evidence="5" id="KW-0067">ATP-binding</keyword>
<keyword evidence="2" id="KW-0808">Transferase</keyword>
<dbReference type="GO" id="GO:0016301">
    <property type="term" value="F:kinase activity"/>
    <property type="evidence" value="ECO:0007669"/>
    <property type="project" value="UniProtKB-KW"/>
</dbReference>
<dbReference type="AlphaFoldDB" id="A0A2A9FCA0"/>
<feature type="domain" description="Carbohydrate kinase PfkB" evidence="6">
    <location>
        <begin position="104"/>
        <end position="376"/>
    </location>
</feature>
<comment type="similarity">
    <text evidence="1">Belongs to the carbohydrate kinase PfkB family.</text>
</comment>
<dbReference type="InterPro" id="IPR050306">
    <property type="entry name" value="PfkB_Carbo_kinase"/>
</dbReference>
<dbReference type="PANTHER" id="PTHR43085:SF1">
    <property type="entry name" value="PSEUDOURIDINE KINASE-RELATED"/>
    <property type="match status" value="1"/>
</dbReference>
<dbReference type="GO" id="GO:0005524">
    <property type="term" value="F:ATP binding"/>
    <property type="evidence" value="ECO:0007669"/>
    <property type="project" value="UniProtKB-KW"/>
</dbReference>
<dbReference type="Pfam" id="PF00294">
    <property type="entry name" value="PfkB"/>
    <property type="match status" value="1"/>
</dbReference>
<dbReference type="PROSITE" id="PS00584">
    <property type="entry name" value="PFKB_KINASES_2"/>
    <property type="match status" value="1"/>
</dbReference>
<accession>A0A2A9FCA0</accession>
<organism evidence="7 8">
    <name type="scientific">Amycolatopsis sulphurea</name>
    <dbReference type="NCBI Taxonomy" id="76022"/>
    <lineage>
        <taxon>Bacteria</taxon>
        <taxon>Bacillati</taxon>
        <taxon>Actinomycetota</taxon>
        <taxon>Actinomycetes</taxon>
        <taxon>Pseudonocardiales</taxon>
        <taxon>Pseudonocardiaceae</taxon>
        <taxon>Amycolatopsis</taxon>
    </lineage>
</organism>
<dbReference type="PANTHER" id="PTHR43085">
    <property type="entry name" value="HEXOKINASE FAMILY MEMBER"/>
    <property type="match status" value="1"/>
</dbReference>
<comment type="caution">
    <text evidence="7">The sequence shown here is derived from an EMBL/GenBank/DDBJ whole genome shotgun (WGS) entry which is preliminary data.</text>
</comment>
<evidence type="ECO:0000256" key="4">
    <source>
        <dbReference type="ARBA" id="ARBA00022777"/>
    </source>
</evidence>
<evidence type="ECO:0000313" key="7">
    <source>
        <dbReference type="EMBL" id="PFG49057.1"/>
    </source>
</evidence>
<keyword evidence="8" id="KW-1185">Reference proteome</keyword>
<evidence type="ECO:0000313" key="8">
    <source>
        <dbReference type="Proteomes" id="UP000243542"/>
    </source>
</evidence>
<protein>
    <submittedName>
        <fullName evidence="7">Fructokinase</fullName>
    </submittedName>
</protein>
<dbReference type="Proteomes" id="UP000243542">
    <property type="component" value="Unassembled WGS sequence"/>
</dbReference>
<evidence type="ECO:0000256" key="2">
    <source>
        <dbReference type="ARBA" id="ARBA00022679"/>
    </source>
</evidence>
<dbReference type="InterPro" id="IPR002173">
    <property type="entry name" value="Carboh/pur_kinase_PfkB_CS"/>
</dbReference>